<dbReference type="Pfam" id="PF01258">
    <property type="entry name" value="zf-dskA_traR"/>
    <property type="match status" value="1"/>
</dbReference>
<sequence length="236" mass="26372">MNDDNSPRKKIWNIINQDELDTLLDKAVVLHGHYCPGLALGVKAAFTAIKRMDVEPKGMEDVLAIMETNNCASDGVQFVTGCTFGNNSLIFRDLGKTAFTLAKRDGTGIRLVTEPDAGDEWSDEFPEYQELFEKVVKDREGTEEDQNKFNKLAKKVSHHVVNIPAEDIFKIEEVEVEIPEYAPIHESHICDKCGESVMATRTLERDGKVLCLECSDSDYHQLTGFGIICDGEENEG</sequence>
<dbReference type="AlphaFoldDB" id="M1PVB0"/>
<dbReference type="Gene3D" id="3.30.1330.130">
    <property type="match status" value="1"/>
</dbReference>
<dbReference type="GO" id="GO:0008270">
    <property type="term" value="F:zinc ion binding"/>
    <property type="evidence" value="ECO:0007669"/>
    <property type="project" value="UniProtKB-KW"/>
</dbReference>
<dbReference type="GO" id="GO:0016491">
    <property type="term" value="F:oxidoreductase activity"/>
    <property type="evidence" value="ECO:0007669"/>
    <property type="project" value="UniProtKB-KW"/>
</dbReference>
<reference evidence="6" key="1">
    <citation type="journal article" date="2013" name="Syst. Appl. Microbiol.">
        <title>New insights into the archaeal diversity of a hypersaline microbial mat obtained by a metagenomic approach.</title>
        <authorList>
            <person name="Lopez-Lopez A."/>
            <person name="Richter M."/>
            <person name="Pena A."/>
            <person name="Tamames J."/>
            <person name="Rossello-Mora R."/>
        </authorList>
    </citation>
    <scope>NUCLEOTIDE SEQUENCE</scope>
</reference>
<dbReference type="InterPro" id="IPR000962">
    <property type="entry name" value="Znf_DskA_TraR"/>
</dbReference>
<feature type="domain" description="Zinc finger DksA/TraR C4-type" evidence="4">
    <location>
        <begin position="189"/>
        <end position="214"/>
    </location>
</feature>
<gene>
    <name evidence="6" type="ORF">FLSS-8_0034</name>
</gene>
<name>M1PVB0_9ZZZZ</name>
<dbReference type="PANTHER" id="PTHR39418">
    <property type="entry name" value="DEHYDROGENASE-RELATED"/>
    <property type="match status" value="1"/>
</dbReference>
<dbReference type="PIRSF" id="PIRSF006578">
    <property type="entry name" value="FwdE"/>
    <property type="match status" value="1"/>
</dbReference>
<dbReference type="EC" id="1.2.99.5" evidence="6"/>
<protein>
    <submittedName>
        <fullName evidence="6">Formylmethanofuran dehydrogenase subunit E region</fullName>
        <ecNumber evidence="6">1.2.99.5</ecNumber>
    </submittedName>
</protein>
<evidence type="ECO:0000256" key="3">
    <source>
        <dbReference type="ARBA" id="ARBA00022833"/>
    </source>
</evidence>
<evidence type="ECO:0000259" key="5">
    <source>
        <dbReference type="Pfam" id="PF02663"/>
    </source>
</evidence>
<dbReference type="PANTHER" id="PTHR39418:SF1">
    <property type="entry name" value="DEHYDROGENASE"/>
    <property type="match status" value="1"/>
</dbReference>
<dbReference type="InterPro" id="IPR026328">
    <property type="entry name" value="FmdE"/>
</dbReference>
<evidence type="ECO:0000313" key="6">
    <source>
        <dbReference type="EMBL" id="AGF93064.1"/>
    </source>
</evidence>
<accession>M1PVB0</accession>
<keyword evidence="1" id="KW-0479">Metal-binding</keyword>
<organism evidence="6">
    <name type="scientific">uncultured organism</name>
    <dbReference type="NCBI Taxonomy" id="155900"/>
    <lineage>
        <taxon>unclassified sequences</taxon>
        <taxon>environmental samples</taxon>
    </lineage>
</organism>
<dbReference type="EMBL" id="JX684080">
    <property type="protein sequence ID" value="AGF93064.1"/>
    <property type="molecule type" value="Genomic_DNA"/>
</dbReference>
<dbReference type="InterPro" id="IPR003814">
    <property type="entry name" value="FmdEsu_dom"/>
</dbReference>
<proteinExistence type="predicted"/>
<keyword evidence="6" id="KW-0560">Oxidoreductase</keyword>
<dbReference type="SUPFAM" id="SSF143555">
    <property type="entry name" value="FwdE-like"/>
    <property type="match status" value="1"/>
</dbReference>
<keyword evidence="3" id="KW-0862">Zinc</keyword>
<evidence type="ECO:0000259" key="4">
    <source>
        <dbReference type="Pfam" id="PF01258"/>
    </source>
</evidence>
<keyword evidence="2" id="KW-0863">Zinc-finger</keyword>
<evidence type="ECO:0000256" key="1">
    <source>
        <dbReference type="ARBA" id="ARBA00022723"/>
    </source>
</evidence>
<feature type="domain" description="Formylmethanofuran dehydrogenase subunit E" evidence="5">
    <location>
        <begin position="31"/>
        <end position="170"/>
    </location>
</feature>
<evidence type="ECO:0000256" key="2">
    <source>
        <dbReference type="ARBA" id="ARBA00022771"/>
    </source>
</evidence>
<dbReference type="InterPro" id="IPR053194">
    <property type="entry name" value="tRNA_methyltr_O"/>
</dbReference>
<dbReference type="Pfam" id="PF02663">
    <property type="entry name" value="FmdE"/>
    <property type="match status" value="1"/>
</dbReference>